<gene>
    <name evidence="2" type="ORF">GX453_10580</name>
</gene>
<dbReference type="InterPro" id="IPR025948">
    <property type="entry name" value="HTH-like_dom"/>
</dbReference>
<evidence type="ECO:0000313" key="3">
    <source>
        <dbReference type="Proteomes" id="UP000559962"/>
    </source>
</evidence>
<evidence type="ECO:0000313" key="2">
    <source>
        <dbReference type="EMBL" id="NLH36442.1"/>
    </source>
</evidence>
<accession>A0A847J717</accession>
<dbReference type="Pfam" id="PF13276">
    <property type="entry name" value="HTH_21"/>
    <property type="match status" value="1"/>
</dbReference>
<dbReference type="EMBL" id="JAAYVO010000147">
    <property type="protein sequence ID" value="NLH36442.1"/>
    <property type="molecule type" value="Genomic_DNA"/>
</dbReference>
<protein>
    <submittedName>
        <fullName evidence="2">Transposase</fullName>
    </submittedName>
</protein>
<dbReference type="Proteomes" id="UP000559962">
    <property type="component" value="Unassembled WGS sequence"/>
</dbReference>
<evidence type="ECO:0000259" key="1">
    <source>
        <dbReference type="Pfam" id="PF13276"/>
    </source>
</evidence>
<feature type="domain" description="HTH-like" evidence="1">
    <location>
        <begin position="6"/>
        <end position="57"/>
    </location>
</feature>
<sequence>MDIQFAEKIQLLFDTSLKGYRYIWMQLKRQYHLSINPKTILWYMRLLGLKSLIRKKHLISCTRQEINKKARKV</sequence>
<proteinExistence type="predicted"/>
<name>A0A847J717_9LACT</name>
<organism evidence="2 3">
    <name type="scientific">Pseudolactococcus chungangensis</name>
    <dbReference type="NCBI Taxonomy" id="451457"/>
    <lineage>
        <taxon>Bacteria</taxon>
        <taxon>Bacillati</taxon>
        <taxon>Bacillota</taxon>
        <taxon>Bacilli</taxon>
        <taxon>Lactobacillales</taxon>
        <taxon>Streptococcaceae</taxon>
        <taxon>Pseudolactococcus</taxon>
    </lineage>
</organism>
<dbReference type="AlphaFoldDB" id="A0A847J717"/>
<reference evidence="2 3" key="1">
    <citation type="journal article" date="2020" name="Biotechnol. Biofuels">
        <title>New insights from the biogas microbiome by comprehensive genome-resolved metagenomics of nearly 1600 species originating from multiple anaerobic digesters.</title>
        <authorList>
            <person name="Campanaro S."/>
            <person name="Treu L."/>
            <person name="Rodriguez-R L.M."/>
            <person name="Kovalovszki A."/>
            <person name="Ziels R.M."/>
            <person name="Maus I."/>
            <person name="Zhu X."/>
            <person name="Kougias P.G."/>
            <person name="Basile A."/>
            <person name="Luo G."/>
            <person name="Schluter A."/>
            <person name="Konstantinidis K.T."/>
            <person name="Angelidaki I."/>
        </authorList>
    </citation>
    <scope>NUCLEOTIDE SEQUENCE [LARGE SCALE GENOMIC DNA]</scope>
    <source>
        <strain evidence="2">AS27yjCOA_61</strain>
    </source>
</reference>
<comment type="caution">
    <text evidence="2">The sequence shown here is derived from an EMBL/GenBank/DDBJ whole genome shotgun (WGS) entry which is preliminary data.</text>
</comment>